<comment type="catalytic activity">
    <reaction evidence="1">
        <text>(7R,8S)-7,8-diammoniononanoate + CO2 + ATP = (4R,5S)-dethiobiotin + ADP + phosphate + 3 H(+)</text>
        <dbReference type="Rhea" id="RHEA:15805"/>
        <dbReference type="ChEBI" id="CHEBI:15378"/>
        <dbReference type="ChEBI" id="CHEBI:16526"/>
        <dbReference type="ChEBI" id="CHEBI:30616"/>
        <dbReference type="ChEBI" id="CHEBI:43474"/>
        <dbReference type="ChEBI" id="CHEBI:149469"/>
        <dbReference type="ChEBI" id="CHEBI:149473"/>
        <dbReference type="ChEBI" id="CHEBI:456216"/>
        <dbReference type="EC" id="6.3.3.3"/>
    </reaction>
</comment>
<dbReference type="GO" id="GO:0005524">
    <property type="term" value="F:ATP binding"/>
    <property type="evidence" value="ECO:0007669"/>
    <property type="project" value="UniProtKB-UniRule"/>
</dbReference>
<dbReference type="CDD" id="cd03109">
    <property type="entry name" value="DTBS"/>
    <property type="match status" value="1"/>
</dbReference>
<comment type="subunit">
    <text evidence="1">Homodimer.</text>
</comment>
<feature type="binding site" evidence="1">
    <location>
        <position position="45"/>
    </location>
    <ligand>
        <name>substrate</name>
    </ligand>
</feature>
<dbReference type="AlphaFoldDB" id="A0A853DB31"/>
<comment type="pathway">
    <text evidence="1">Cofactor biosynthesis; biotin biosynthesis; biotin from 7,8-diaminononanoate: step 1/2.</text>
</comment>
<comment type="function">
    <text evidence="1">Catalyzes a mechanistically unusual reaction, the ATP-dependent insertion of CO2 between the N7 and N8 nitrogen atoms of 7,8-diaminopelargonic acid (DAPA, also called 7,8-diammoniononanoate) to form a ureido ring.</text>
</comment>
<accession>A0A853DB31</accession>
<dbReference type="HAMAP" id="MF_00336">
    <property type="entry name" value="BioD"/>
    <property type="match status" value="1"/>
</dbReference>
<comment type="similarity">
    <text evidence="1">Belongs to the dethiobiotin synthetase family.</text>
</comment>
<sequence length="231" mass="23819">MSNPCPVICISGTDTEIGKTIATAAIAAALTGHGQRVVAVKPTQTGLAPGEPGDADEVARLTGVDVREYVRLPEPLAPDIAARRAGVSLPTVAEHAARVADLARSGEYDVVLVEGAGGLLVRLDADGGTLADLATALGRDGVRAGFAIVVRAGLGTLNHTALTLEALEARGLDLVGLIVGSLSETPDLAAETNLDQLRDLADDRWIGTIPEGASRLEPRAFRRAAADWLVL</sequence>
<feature type="binding site" evidence="1">
    <location>
        <begin position="114"/>
        <end position="117"/>
    </location>
    <ligand>
        <name>ATP</name>
        <dbReference type="ChEBI" id="CHEBI:30616"/>
    </ligand>
</feature>
<comment type="caution">
    <text evidence="1">Lacks conserved residue(s) required for the propagation of feature annotation.</text>
</comment>
<dbReference type="PANTHER" id="PTHR43210">
    <property type="entry name" value="DETHIOBIOTIN SYNTHETASE"/>
    <property type="match status" value="1"/>
</dbReference>
<dbReference type="Pfam" id="PF13500">
    <property type="entry name" value="AAA_26"/>
    <property type="match status" value="1"/>
</dbReference>
<dbReference type="NCBIfam" id="TIGR00347">
    <property type="entry name" value="bioD"/>
    <property type="match status" value="1"/>
</dbReference>
<comment type="subcellular location">
    <subcellularLocation>
        <location evidence="1">Cytoplasm</location>
    </subcellularLocation>
</comment>
<keyword evidence="1" id="KW-0093">Biotin biosynthesis</keyword>
<keyword evidence="1" id="KW-0067">ATP-binding</keyword>
<dbReference type="InterPro" id="IPR004472">
    <property type="entry name" value="DTB_synth_BioD"/>
</dbReference>
<evidence type="ECO:0000256" key="1">
    <source>
        <dbReference type="HAMAP-Rule" id="MF_00336"/>
    </source>
</evidence>
<comment type="cofactor">
    <cofactor evidence="1">
        <name>Mg(2+)</name>
        <dbReference type="ChEBI" id="CHEBI:18420"/>
    </cofactor>
</comment>
<feature type="binding site" evidence="1">
    <location>
        <begin position="180"/>
        <end position="181"/>
    </location>
    <ligand>
        <name>ATP</name>
        <dbReference type="ChEBI" id="CHEBI:30616"/>
    </ligand>
</feature>
<dbReference type="Proteomes" id="UP000571817">
    <property type="component" value="Unassembled WGS sequence"/>
</dbReference>
<evidence type="ECO:0000313" key="2">
    <source>
        <dbReference type="EMBL" id="NYJ73163.1"/>
    </source>
</evidence>
<feature type="binding site" evidence="1">
    <location>
        <position position="114"/>
    </location>
    <ligand>
        <name>Mg(2+)</name>
        <dbReference type="ChEBI" id="CHEBI:18420"/>
    </ligand>
</feature>
<dbReference type="GO" id="GO:0000287">
    <property type="term" value="F:magnesium ion binding"/>
    <property type="evidence" value="ECO:0007669"/>
    <property type="project" value="UniProtKB-UniRule"/>
</dbReference>
<organism evidence="2 3">
    <name type="scientific">Allobranchiibius huperziae</name>
    <dbReference type="NCBI Taxonomy" id="1874116"/>
    <lineage>
        <taxon>Bacteria</taxon>
        <taxon>Bacillati</taxon>
        <taxon>Actinomycetota</taxon>
        <taxon>Actinomycetes</taxon>
        <taxon>Micrococcales</taxon>
        <taxon>Dermacoccaceae</taxon>
        <taxon>Allobranchiibius</taxon>
    </lineage>
</organism>
<gene>
    <name evidence="1" type="primary">bioD</name>
    <name evidence="2" type="ORF">HNR15_000126</name>
</gene>
<keyword evidence="3" id="KW-1185">Reference proteome</keyword>
<dbReference type="GO" id="GO:0004141">
    <property type="term" value="F:dethiobiotin synthase activity"/>
    <property type="evidence" value="ECO:0007669"/>
    <property type="project" value="UniProtKB-UniRule"/>
</dbReference>
<evidence type="ECO:0000313" key="3">
    <source>
        <dbReference type="Proteomes" id="UP000571817"/>
    </source>
</evidence>
<dbReference type="EMBL" id="JACCFW010000001">
    <property type="protein sequence ID" value="NYJ73163.1"/>
    <property type="molecule type" value="Genomic_DNA"/>
</dbReference>
<dbReference type="Gene3D" id="3.40.50.300">
    <property type="entry name" value="P-loop containing nucleotide triphosphate hydrolases"/>
    <property type="match status" value="1"/>
</dbReference>
<name>A0A853DB31_9MICO</name>
<feature type="binding site" evidence="1">
    <location>
        <position position="54"/>
    </location>
    <ligand>
        <name>ATP</name>
        <dbReference type="ChEBI" id="CHEBI:30616"/>
    </ligand>
</feature>
<dbReference type="InterPro" id="IPR027417">
    <property type="entry name" value="P-loop_NTPase"/>
</dbReference>
<feature type="binding site" evidence="1">
    <location>
        <position position="54"/>
    </location>
    <ligand>
        <name>Mg(2+)</name>
        <dbReference type="ChEBI" id="CHEBI:18420"/>
    </ligand>
</feature>
<dbReference type="RefSeq" id="WP_179478243.1">
    <property type="nucleotide sequence ID" value="NZ_JACCFW010000001.1"/>
</dbReference>
<reference evidence="2 3" key="1">
    <citation type="submission" date="2020-07" db="EMBL/GenBank/DDBJ databases">
        <title>Sequencing the genomes of 1000 actinobacteria strains.</title>
        <authorList>
            <person name="Klenk H.-P."/>
        </authorList>
    </citation>
    <scope>NUCLEOTIDE SEQUENCE [LARGE SCALE GENOMIC DNA]</scope>
    <source>
        <strain evidence="2 3">DSM 29531</strain>
    </source>
</reference>
<keyword evidence="1 2" id="KW-0436">Ligase</keyword>
<keyword evidence="1" id="KW-0460">Magnesium</keyword>
<proteinExistence type="inferred from homology"/>
<dbReference type="EC" id="6.3.3.3" evidence="1"/>
<dbReference type="UniPathway" id="UPA00078">
    <property type="reaction ID" value="UER00161"/>
</dbReference>
<comment type="caution">
    <text evidence="2">The sequence shown here is derived from an EMBL/GenBank/DDBJ whole genome shotgun (WGS) entry which is preliminary data.</text>
</comment>
<dbReference type="GO" id="GO:0009102">
    <property type="term" value="P:biotin biosynthetic process"/>
    <property type="evidence" value="ECO:0007669"/>
    <property type="project" value="UniProtKB-UniRule"/>
</dbReference>
<feature type="active site" evidence="1">
    <location>
        <position position="41"/>
    </location>
</feature>
<dbReference type="SUPFAM" id="SSF52540">
    <property type="entry name" value="P-loop containing nucleoside triphosphate hydrolases"/>
    <property type="match status" value="1"/>
</dbReference>
<feature type="binding site" evidence="1">
    <location>
        <position position="20"/>
    </location>
    <ligand>
        <name>Mg(2+)</name>
        <dbReference type="ChEBI" id="CHEBI:18420"/>
    </ligand>
</feature>
<keyword evidence="1" id="KW-0963">Cytoplasm</keyword>
<feature type="binding site" evidence="1">
    <location>
        <begin position="16"/>
        <end position="21"/>
    </location>
    <ligand>
        <name>ATP</name>
        <dbReference type="ChEBI" id="CHEBI:30616"/>
    </ligand>
</feature>
<dbReference type="GO" id="GO:0005829">
    <property type="term" value="C:cytosol"/>
    <property type="evidence" value="ECO:0007669"/>
    <property type="project" value="TreeGrafter"/>
</dbReference>
<protein>
    <recommendedName>
        <fullName evidence="1">ATP-dependent dethiobiotin synthetase BioD</fullName>
        <ecNumber evidence="1">6.3.3.3</ecNumber>
    </recommendedName>
    <alternativeName>
        <fullName evidence="1">DTB synthetase</fullName>
        <shortName evidence="1">DTBS</shortName>
    </alternativeName>
    <alternativeName>
        <fullName evidence="1">Dethiobiotin synthase</fullName>
    </alternativeName>
</protein>
<keyword evidence="1" id="KW-0479">Metal-binding</keyword>
<keyword evidence="1" id="KW-0547">Nucleotide-binding</keyword>
<dbReference type="PANTHER" id="PTHR43210:SF5">
    <property type="entry name" value="DETHIOBIOTIN SYNTHETASE"/>
    <property type="match status" value="1"/>
</dbReference>
<feature type="binding site" evidence="1">
    <location>
        <position position="211"/>
    </location>
    <ligand>
        <name>ATP</name>
        <dbReference type="ChEBI" id="CHEBI:30616"/>
    </ligand>
</feature>
<dbReference type="PIRSF" id="PIRSF006755">
    <property type="entry name" value="DTB_synth"/>
    <property type="match status" value="1"/>
</dbReference>